<keyword evidence="4" id="KW-1185">Reference proteome</keyword>
<evidence type="ECO:0000259" key="1">
    <source>
        <dbReference type="PROSITE" id="PS50404"/>
    </source>
</evidence>
<dbReference type="PROSITE" id="PS50404">
    <property type="entry name" value="GST_NTER"/>
    <property type="match status" value="1"/>
</dbReference>
<dbReference type="Pfam" id="PF14497">
    <property type="entry name" value="GST_C_3"/>
    <property type="match status" value="1"/>
</dbReference>
<dbReference type="PANTHER" id="PTHR11571">
    <property type="entry name" value="GLUTATHIONE S-TRANSFERASE"/>
    <property type="match status" value="1"/>
</dbReference>
<dbReference type="InParanoid" id="A0A078AII2"/>
<name>A0A078AII2_STYLE</name>
<dbReference type="AlphaFoldDB" id="A0A078AII2"/>
<gene>
    <name evidence="3" type="primary">Contig8383.g8943</name>
    <name evidence="3" type="ORF">STYLEM_11085</name>
</gene>
<dbReference type="InterPro" id="IPR040079">
    <property type="entry name" value="Glutathione_S-Trfase"/>
</dbReference>
<feature type="domain" description="GST N-terminal" evidence="1">
    <location>
        <begin position="1"/>
        <end position="81"/>
    </location>
</feature>
<dbReference type="CDD" id="cd03039">
    <property type="entry name" value="GST_N_Sigma_like"/>
    <property type="match status" value="1"/>
</dbReference>
<evidence type="ECO:0000313" key="3">
    <source>
        <dbReference type="EMBL" id="CDW82060.1"/>
    </source>
</evidence>
<dbReference type="OrthoDB" id="422574at2759"/>
<dbReference type="InterPro" id="IPR004046">
    <property type="entry name" value="GST_C"/>
</dbReference>
<dbReference type="Pfam" id="PF02798">
    <property type="entry name" value="GST_N"/>
    <property type="match status" value="1"/>
</dbReference>
<dbReference type="SFLD" id="SFLDG01205">
    <property type="entry name" value="AMPS.1"/>
    <property type="match status" value="1"/>
</dbReference>
<protein>
    <submittedName>
        <fullName evidence="3">Glutathione s-transferase</fullName>
    </submittedName>
</protein>
<dbReference type="InterPro" id="IPR004045">
    <property type="entry name" value="Glutathione_S-Trfase_N"/>
</dbReference>
<reference evidence="3 4" key="1">
    <citation type="submission" date="2014-06" db="EMBL/GenBank/DDBJ databases">
        <authorList>
            <person name="Swart Estienne"/>
        </authorList>
    </citation>
    <scope>NUCLEOTIDE SEQUENCE [LARGE SCALE GENOMIC DNA]</scope>
    <source>
        <strain evidence="3 4">130c</strain>
    </source>
</reference>
<dbReference type="PROSITE" id="PS50405">
    <property type="entry name" value="GST_CTER"/>
    <property type="match status" value="1"/>
</dbReference>
<dbReference type="InterPro" id="IPR010987">
    <property type="entry name" value="Glutathione-S-Trfase_C-like"/>
</dbReference>
<dbReference type="InterPro" id="IPR050213">
    <property type="entry name" value="GST_superfamily"/>
</dbReference>
<dbReference type="Gene3D" id="1.20.1050.10">
    <property type="match status" value="1"/>
</dbReference>
<dbReference type="InterPro" id="IPR036249">
    <property type="entry name" value="Thioredoxin-like_sf"/>
</dbReference>
<sequence length="212" mass="25009">MQLYYFDFNAKGEPIRILLHHAKVEFEDIRIKRQDWLEFKHKNLSILEFGQVPVLKVEEGKYLTQSLSILRYLGSQYGYYPSDPFLAYQVDSIVDSLQDFTASLMKAREDENPEKLKENLAEWTSVTLPKFLTAFENRLIANGNNRNIVGESYTIADFVLLSVIYNRFYNEQFQYSSQFLPVFENFQNLTQYAKNLGENFKEYLENRPKSAF</sequence>
<evidence type="ECO:0000313" key="4">
    <source>
        <dbReference type="Proteomes" id="UP000039865"/>
    </source>
</evidence>
<dbReference type="GO" id="GO:0006749">
    <property type="term" value="P:glutathione metabolic process"/>
    <property type="evidence" value="ECO:0007669"/>
    <property type="project" value="TreeGrafter"/>
</dbReference>
<evidence type="ECO:0000259" key="2">
    <source>
        <dbReference type="PROSITE" id="PS50405"/>
    </source>
</evidence>
<keyword evidence="3" id="KW-0808">Transferase</keyword>
<dbReference type="EMBL" id="CCKQ01010533">
    <property type="protein sequence ID" value="CDW82060.1"/>
    <property type="molecule type" value="Genomic_DNA"/>
</dbReference>
<dbReference type="SFLD" id="SFLDG00363">
    <property type="entry name" value="AMPS_(cytGST):_Alpha-__Mu-__Pi"/>
    <property type="match status" value="1"/>
</dbReference>
<feature type="domain" description="GST C-terminal" evidence="2">
    <location>
        <begin position="83"/>
        <end position="212"/>
    </location>
</feature>
<dbReference type="Gene3D" id="3.40.30.10">
    <property type="entry name" value="Glutaredoxin"/>
    <property type="match status" value="1"/>
</dbReference>
<organism evidence="3 4">
    <name type="scientific">Stylonychia lemnae</name>
    <name type="common">Ciliate</name>
    <dbReference type="NCBI Taxonomy" id="5949"/>
    <lineage>
        <taxon>Eukaryota</taxon>
        <taxon>Sar</taxon>
        <taxon>Alveolata</taxon>
        <taxon>Ciliophora</taxon>
        <taxon>Intramacronucleata</taxon>
        <taxon>Spirotrichea</taxon>
        <taxon>Stichotrichia</taxon>
        <taxon>Sporadotrichida</taxon>
        <taxon>Oxytrichidae</taxon>
        <taxon>Stylonychinae</taxon>
        <taxon>Stylonychia</taxon>
    </lineage>
</organism>
<proteinExistence type="predicted"/>
<dbReference type="Proteomes" id="UP000039865">
    <property type="component" value="Unassembled WGS sequence"/>
</dbReference>
<dbReference type="GO" id="GO:0004364">
    <property type="term" value="F:glutathione transferase activity"/>
    <property type="evidence" value="ECO:0007669"/>
    <property type="project" value="TreeGrafter"/>
</dbReference>
<dbReference type="CDD" id="cd03192">
    <property type="entry name" value="GST_C_Sigma_like"/>
    <property type="match status" value="1"/>
</dbReference>
<dbReference type="SUPFAM" id="SSF52833">
    <property type="entry name" value="Thioredoxin-like"/>
    <property type="match status" value="1"/>
</dbReference>
<dbReference type="OMA" id="AKEPNIA"/>
<dbReference type="SFLD" id="SFLDS00019">
    <property type="entry name" value="Glutathione_Transferase_(cytos"/>
    <property type="match status" value="1"/>
</dbReference>
<dbReference type="InterPro" id="IPR036282">
    <property type="entry name" value="Glutathione-S-Trfase_C_sf"/>
</dbReference>
<dbReference type="SUPFAM" id="SSF47616">
    <property type="entry name" value="GST C-terminal domain-like"/>
    <property type="match status" value="1"/>
</dbReference>
<accession>A0A078AII2</accession>